<sequence>MLLLSFNALADGDAAMEPMRAQFCHADNNVSLWRHMQELLHSLVTARKEESEQEVFFATALARTNASRGALLSAFATFVHDILATFCVVSSNRPAMFLNIYSFIYLKYWLLAIIDKLRVYLGKLFFNLQSDSLAATVLKDCGMTFMSDEVVTGGFAGSVRRIYLRNREDEDSPGSIIIKSVSTTLHMRSHSAMCGVCQREVRFYNEISRTLPIPVPEVYFSEWKDWRCYQLIVMEDIRMGIPALDRLLTPAGAKTIVQEVMLVAARIHAKYWGATPSTLAKSSLGKYSWLKGYDYIQGRSRGMYEYCKNNISACWDEVKAAISEGRLGDRQYEIKWSPELVKFIDKAIEDSTWDAYQKYLKTHKHPLTLVHGDYHAGNQLWVEKTKKLYTVDWSAVSVGEGPADLAGYFFFPHTARYRQWESELISIYWNELRRQGVNHSSYPLSMCREAYVRGGIDRGIQ</sequence>
<dbReference type="EMBL" id="JAAPAO010000875">
    <property type="protein sequence ID" value="KAF4652872.1"/>
    <property type="molecule type" value="Genomic_DNA"/>
</dbReference>
<evidence type="ECO:0000259" key="1">
    <source>
        <dbReference type="Pfam" id="PF01636"/>
    </source>
</evidence>
<protein>
    <recommendedName>
        <fullName evidence="1">Aminoglycoside phosphotransferase domain-containing protein</fullName>
    </recommendedName>
</protein>
<organism evidence="2 3">
    <name type="scientific">Perkinsus chesapeaki</name>
    <name type="common">Clam parasite</name>
    <name type="synonym">Perkinsus andrewsi</name>
    <dbReference type="NCBI Taxonomy" id="330153"/>
    <lineage>
        <taxon>Eukaryota</taxon>
        <taxon>Sar</taxon>
        <taxon>Alveolata</taxon>
        <taxon>Perkinsozoa</taxon>
        <taxon>Perkinsea</taxon>
        <taxon>Perkinsida</taxon>
        <taxon>Perkinsidae</taxon>
        <taxon>Perkinsus</taxon>
    </lineage>
</organism>
<dbReference type="Proteomes" id="UP000591131">
    <property type="component" value="Unassembled WGS sequence"/>
</dbReference>
<feature type="non-terminal residue" evidence="2">
    <location>
        <position position="461"/>
    </location>
</feature>
<dbReference type="PANTHER" id="PTHR23020:SF41">
    <property type="entry name" value="AMINOGLYCOSIDE PHOSPHOTRANSFERASE DOMAIN-CONTAINING PROTEIN"/>
    <property type="match status" value="1"/>
</dbReference>
<dbReference type="InterPro" id="IPR002575">
    <property type="entry name" value="Aminoglycoside_PTrfase"/>
</dbReference>
<dbReference type="Gene3D" id="3.90.1200.10">
    <property type="match status" value="1"/>
</dbReference>
<dbReference type="Pfam" id="PF01636">
    <property type="entry name" value="APH"/>
    <property type="match status" value="1"/>
</dbReference>
<dbReference type="OrthoDB" id="191037at2759"/>
<proteinExistence type="predicted"/>
<evidence type="ECO:0000313" key="2">
    <source>
        <dbReference type="EMBL" id="KAF4652872.1"/>
    </source>
</evidence>
<dbReference type="SUPFAM" id="SSF56112">
    <property type="entry name" value="Protein kinase-like (PK-like)"/>
    <property type="match status" value="1"/>
</dbReference>
<comment type="caution">
    <text evidence="2">The sequence shown here is derived from an EMBL/GenBank/DDBJ whole genome shotgun (WGS) entry which is preliminary data.</text>
</comment>
<gene>
    <name evidence="2" type="ORF">FOL47_010812</name>
</gene>
<keyword evidence="3" id="KW-1185">Reference proteome</keyword>
<evidence type="ECO:0000313" key="3">
    <source>
        <dbReference type="Proteomes" id="UP000591131"/>
    </source>
</evidence>
<dbReference type="InterPro" id="IPR011009">
    <property type="entry name" value="Kinase-like_dom_sf"/>
</dbReference>
<accession>A0A7J6L114</accession>
<feature type="domain" description="Aminoglycoside phosphotransferase" evidence="1">
    <location>
        <begin position="197"/>
        <end position="411"/>
    </location>
</feature>
<dbReference type="AlphaFoldDB" id="A0A7J6L114"/>
<reference evidence="2 3" key="1">
    <citation type="submission" date="2020-04" db="EMBL/GenBank/DDBJ databases">
        <title>Perkinsus chesapeaki whole genome sequence.</title>
        <authorList>
            <person name="Bogema D.R."/>
        </authorList>
    </citation>
    <scope>NUCLEOTIDE SEQUENCE [LARGE SCALE GENOMIC DNA]</scope>
    <source>
        <strain evidence="2">ATCC PRA-425</strain>
    </source>
</reference>
<dbReference type="PANTHER" id="PTHR23020">
    <property type="entry name" value="UNCHARACTERIZED NUCLEAR HORMONE RECEPTOR-RELATED"/>
    <property type="match status" value="1"/>
</dbReference>
<name>A0A7J6L114_PERCH</name>
<dbReference type="InterPro" id="IPR052961">
    <property type="entry name" value="Oxido-Kinase-like_Enzymes"/>
</dbReference>